<dbReference type="PANTHER" id="PTHR45819:SF3">
    <property type="entry name" value="ARF-GAP WITH GTPASE, ANK REPEAT AND PH DOMAIN-CONTAINING PROTEIN 2"/>
    <property type="match status" value="1"/>
</dbReference>
<dbReference type="EMBL" id="MCFN01001763">
    <property type="protein sequence ID" value="OXB52891.1"/>
    <property type="molecule type" value="Genomic_DNA"/>
</dbReference>
<feature type="non-terminal residue" evidence="3">
    <location>
        <position position="185"/>
    </location>
</feature>
<evidence type="ECO:0000313" key="3">
    <source>
        <dbReference type="EMBL" id="OXB52891.1"/>
    </source>
</evidence>
<protein>
    <recommendedName>
        <fullName evidence="5">PH domain-containing protein</fullName>
    </recommendedName>
</protein>
<proteinExistence type="predicted"/>
<dbReference type="GO" id="GO:0043524">
    <property type="term" value="P:negative regulation of neuron apoptotic process"/>
    <property type="evidence" value="ECO:0007669"/>
    <property type="project" value="TreeGrafter"/>
</dbReference>
<dbReference type="InterPro" id="IPR011993">
    <property type="entry name" value="PH-like_dom_sf"/>
</dbReference>
<keyword evidence="1" id="KW-0479">Metal-binding</keyword>
<keyword evidence="1" id="KW-0862">Zinc</keyword>
<dbReference type="Gene3D" id="2.30.29.30">
    <property type="entry name" value="Pleckstrin-homology domain (PH domain)/Phosphotyrosine-binding domain (PTB)"/>
    <property type="match status" value="1"/>
</dbReference>
<dbReference type="GO" id="GO:0005096">
    <property type="term" value="F:GTPase activator activity"/>
    <property type="evidence" value="ECO:0007669"/>
    <property type="project" value="TreeGrafter"/>
</dbReference>
<evidence type="ECO:0000313" key="4">
    <source>
        <dbReference type="Proteomes" id="UP000198323"/>
    </source>
</evidence>
<comment type="caution">
    <text evidence="3">The sequence shown here is derived from an EMBL/GenBank/DDBJ whole genome shotgun (WGS) entry which is preliminary data.</text>
</comment>
<evidence type="ECO:0000256" key="1">
    <source>
        <dbReference type="ARBA" id="ARBA00022771"/>
    </source>
</evidence>
<dbReference type="GO" id="GO:0005634">
    <property type="term" value="C:nucleus"/>
    <property type="evidence" value="ECO:0007669"/>
    <property type="project" value="TreeGrafter"/>
</dbReference>
<organism evidence="3 4">
    <name type="scientific">Callipepla squamata</name>
    <name type="common">Scaled quail</name>
    <dbReference type="NCBI Taxonomy" id="9009"/>
    <lineage>
        <taxon>Eukaryota</taxon>
        <taxon>Metazoa</taxon>
        <taxon>Chordata</taxon>
        <taxon>Craniata</taxon>
        <taxon>Vertebrata</taxon>
        <taxon>Euteleostomi</taxon>
        <taxon>Archelosauria</taxon>
        <taxon>Archosauria</taxon>
        <taxon>Dinosauria</taxon>
        <taxon>Saurischia</taxon>
        <taxon>Theropoda</taxon>
        <taxon>Coelurosauria</taxon>
        <taxon>Aves</taxon>
        <taxon>Neognathae</taxon>
        <taxon>Galloanserae</taxon>
        <taxon>Galliformes</taxon>
        <taxon>Odontophoridae</taxon>
        <taxon>Callipepla</taxon>
    </lineage>
</organism>
<dbReference type="GO" id="GO:0003924">
    <property type="term" value="F:GTPase activity"/>
    <property type="evidence" value="ECO:0007669"/>
    <property type="project" value="TreeGrafter"/>
</dbReference>
<dbReference type="InterPro" id="IPR051282">
    <property type="entry name" value="Arf-GAP_GTPase_ANK_PH"/>
</dbReference>
<dbReference type="Proteomes" id="UP000198323">
    <property type="component" value="Unassembled WGS sequence"/>
</dbReference>
<dbReference type="OrthoDB" id="6136903at2759"/>
<dbReference type="FunFam" id="2.30.29.30:FF:000211">
    <property type="entry name" value="Arf-GAP with GTPase, ANK repeat and PH domain-containing protein 2"/>
    <property type="match status" value="1"/>
</dbReference>
<gene>
    <name evidence="3" type="ORF">ASZ78_016648</name>
</gene>
<dbReference type="SUPFAM" id="SSF50729">
    <property type="entry name" value="PH domain-like"/>
    <property type="match status" value="1"/>
</dbReference>
<dbReference type="PANTHER" id="PTHR45819">
    <property type="entry name" value="CENTAURIN-GAMMA-1A"/>
    <property type="match status" value="1"/>
</dbReference>
<keyword evidence="4" id="KW-1185">Reference proteome</keyword>
<dbReference type="GO" id="GO:0008270">
    <property type="term" value="F:zinc ion binding"/>
    <property type="evidence" value="ECO:0007669"/>
    <property type="project" value="UniProtKB-KW"/>
</dbReference>
<reference evidence="3 4" key="1">
    <citation type="submission" date="2016-07" db="EMBL/GenBank/DDBJ databases">
        <title>Disparate Historic Effective Population Sizes Predicted by Modern Levels of Genome Diversity for the Scaled Quail (Callipepla squamata) and the Northern Bobwhite (Colinus virginianus): Inferences from First and Second Generation Draft Genome Assemblies for Sympatric New World Quail.</title>
        <authorList>
            <person name="Oldeschulte D.L."/>
            <person name="Halley Y.A."/>
            <person name="Bhattarai E.K."/>
            <person name="Brashear W.A."/>
            <person name="Hill J."/>
            <person name="Metz R.P."/>
            <person name="Johnson C.D."/>
            <person name="Rollins D."/>
            <person name="Peterson M.J."/>
            <person name="Bickhart D.M."/>
            <person name="Decker J.E."/>
            <person name="Seabury C.M."/>
        </authorList>
    </citation>
    <scope>NUCLEOTIDE SEQUENCE [LARGE SCALE GENOMIC DNA]</scope>
    <source>
        <strain evidence="3 4">Texas</strain>
        <tissue evidence="3">Leg muscle</tissue>
    </source>
</reference>
<evidence type="ECO:0008006" key="5">
    <source>
        <dbReference type="Google" id="ProtNLM"/>
    </source>
</evidence>
<evidence type="ECO:0000256" key="2">
    <source>
        <dbReference type="SAM" id="MobiDB-lite"/>
    </source>
</evidence>
<keyword evidence="1" id="KW-0863">Zinc-finger</keyword>
<feature type="region of interest" description="Disordered" evidence="2">
    <location>
        <begin position="52"/>
        <end position="105"/>
    </location>
</feature>
<dbReference type="STRING" id="9009.A0A226MCB4"/>
<dbReference type="AlphaFoldDB" id="A0A226MCB4"/>
<sequence>MTPVDLVTPKATVTLVTLVAPGIPMTPVLSVSPLSPTVPHCPSLSPLSLTPQRCPHFADAPDPIFGPTAPGRDPPPSPLTERKKQRRKKLSTPSKTESAAGQAEEEENFEFLIVSSSGQTWHFEAGSFEERDAWVTAIEGQILARLQGCDSGRSKASVDSHSEAVAIQEIRSARGNSVCVDCGAP</sequence>
<accession>A0A226MCB4</accession>
<name>A0A226MCB4_CALSU</name>